<dbReference type="PROSITE" id="PS51192">
    <property type="entry name" value="HELICASE_ATP_BIND_1"/>
    <property type="match status" value="1"/>
</dbReference>
<feature type="compositionally biased region" description="Basic and acidic residues" evidence="7">
    <location>
        <begin position="438"/>
        <end position="449"/>
    </location>
</feature>
<keyword evidence="4" id="KW-0347">Helicase</keyword>
<protein>
    <recommendedName>
        <fullName evidence="1">RNA helicase</fullName>
        <ecNumber evidence="1">3.6.4.13</ecNumber>
    </recommendedName>
</protein>
<evidence type="ECO:0000256" key="1">
    <source>
        <dbReference type="ARBA" id="ARBA00012552"/>
    </source>
</evidence>
<reference evidence="11 12" key="1">
    <citation type="journal article" date="2024" name="BMC Genomics">
        <title>Genome assembly of redclaw crayfish (Cherax quadricarinatus) provides insights into its immune adaptation and hypoxia tolerance.</title>
        <authorList>
            <person name="Liu Z."/>
            <person name="Zheng J."/>
            <person name="Li H."/>
            <person name="Fang K."/>
            <person name="Wang S."/>
            <person name="He J."/>
            <person name="Zhou D."/>
            <person name="Weng S."/>
            <person name="Chi M."/>
            <person name="Gu Z."/>
            <person name="He J."/>
            <person name="Li F."/>
            <person name="Wang M."/>
        </authorList>
    </citation>
    <scope>NUCLEOTIDE SEQUENCE [LARGE SCALE GENOMIC DNA]</scope>
    <source>
        <strain evidence="11">ZL_2023a</strain>
    </source>
</reference>
<dbReference type="InterPro" id="IPR001650">
    <property type="entry name" value="Helicase_C-like"/>
</dbReference>
<organism evidence="11 12">
    <name type="scientific">Cherax quadricarinatus</name>
    <name type="common">Australian red claw crayfish</name>
    <dbReference type="NCBI Taxonomy" id="27406"/>
    <lineage>
        <taxon>Eukaryota</taxon>
        <taxon>Metazoa</taxon>
        <taxon>Ecdysozoa</taxon>
        <taxon>Arthropoda</taxon>
        <taxon>Crustacea</taxon>
        <taxon>Multicrustacea</taxon>
        <taxon>Malacostraca</taxon>
        <taxon>Eumalacostraca</taxon>
        <taxon>Eucarida</taxon>
        <taxon>Decapoda</taxon>
        <taxon>Pleocyemata</taxon>
        <taxon>Astacidea</taxon>
        <taxon>Parastacoidea</taxon>
        <taxon>Parastacidae</taxon>
        <taxon>Cherax</taxon>
    </lineage>
</organism>
<dbReference type="InterPro" id="IPR011545">
    <property type="entry name" value="DEAD/DEAH_box_helicase_dom"/>
</dbReference>
<dbReference type="SMART" id="SM00487">
    <property type="entry name" value="DEXDc"/>
    <property type="match status" value="1"/>
</dbReference>
<dbReference type="GO" id="GO:0003724">
    <property type="term" value="F:RNA helicase activity"/>
    <property type="evidence" value="ECO:0007669"/>
    <property type="project" value="UniProtKB-EC"/>
</dbReference>
<feature type="domain" description="DEAD-box RNA helicase Q" evidence="10">
    <location>
        <begin position="24"/>
        <end position="52"/>
    </location>
</feature>
<evidence type="ECO:0000313" key="11">
    <source>
        <dbReference type="EMBL" id="KAK8754404.1"/>
    </source>
</evidence>
<evidence type="ECO:0000259" key="9">
    <source>
        <dbReference type="PROSITE" id="PS51194"/>
    </source>
</evidence>
<dbReference type="Pfam" id="PF00271">
    <property type="entry name" value="Helicase_C"/>
    <property type="match status" value="1"/>
</dbReference>
<dbReference type="GO" id="GO:0003676">
    <property type="term" value="F:nucleic acid binding"/>
    <property type="evidence" value="ECO:0007669"/>
    <property type="project" value="InterPro"/>
</dbReference>
<dbReference type="InterPro" id="IPR014014">
    <property type="entry name" value="RNA_helicase_DEAD_Q_motif"/>
</dbReference>
<keyword evidence="3" id="KW-0378">Hydrolase</keyword>
<dbReference type="SMART" id="SM00490">
    <property type="entry name" value="HELICc"/>
    <property type="match status" value="1"/>
</dbReference>
<dbReference type="GO" id="GO:0016787">
    <property type="term" value="F:hydrolase activity"/>
    <property type="evidence" value="ECO:0007669"/>
    <property type="project" value="UniProtKB-KW"/>
</dbReference>
<dbReference type="EMBL" id="JARKIK010000001">
    <property type="protein sequence ID" value="KAK8754404.1"/>
    <property type="molecule type" value="Genomic_DNA"/>
</dbReference>
<dbReference type="CDD" id="cd18787">
    <property type="entry name" value="SF2_C_DEAD"/>
    <property type="match status" value="1"/>
</dbReference>
<dbReference type="Proteomes" id="UP001445076">
    <property type="component" value="Unassembled WGS sequence"/>
</dbReference>
<dbReference type="PANTHER" id="PTHR47959:SF1">
    <property type="entry name" value="ATP-DEPENDENT RNA HELICASE DBPA"/>
    <property type="match status" value="1"/>
</dbReference>
<evidence type="ECO:0000256" key="6">
    <source>
        <dbReference type="PROSITE-ProRule" id="PRU00552"/>
    </source>
</evidence>
<keyword evidence="12" id="KW-1185">Reference proteome</keyword>
<feature type="short sequence motif" description="Q motif" evidence="6">
    <location>
        <begin position="24"/>
        <end position="52"/>
    </location>
</feature>
<dbReference type="PANTHER" id="PTHR47959">
    <property type="entry name" value="ATP-DEPENDENT RNA HELICASE RHLE-RELATED"/>
    <property type="match status" value="1"/>
</dbReference>
<accession>A0AAW0YNX9</accession>
<sequence length="951" mass="106882">MAQRKAHKLEDKERTIDIHIEENVDFNGMYLSDHVLQGLKSSGFERPSPIQLAAIPLGRCGLDLVVQAKSGTGKTCVFAVIALEMVNVSAPTTQVLVIAPTREIAVQITQVINAIGSAMLQLRAFTFIGGIHLSEDIAKLNCCHIAVGTPGRLTQLVEQGLLKVDNIRLLVLDEADQLLTGQFAESVVHLASALPLNKQVIGLSATYTEDVAKVAEGLMRSPNHVRLGRDSPALLGVNQFVRLLPYHHQLHRRQQIKLTELQALLATVTFNQCLVFSSSQLRAESICNALRASGWPVSYLTGGQTQSDRLEALEALCSYKCRVLVSTDLSARGLDSEHVNLVVNLDMPRDQATYLHRVGRAGRFGSRGAAITLATEGDEWQAMRAIASLANVRICLLQEGWKSSIASKDVKSMEEMEYLSDDELQMWVEKNSRQVYGKKRDDKAKESMDKGNITKGKDSKLREKNKIKDEESLEDSGKENKDNNSVFKRNSCKSKNFKEPKEFGKMYNQDIMTNKENTKKTKDYQHEVFHLQTVHKKKTAADKKKEEAAQIKEEIYKKVLTLLEGINSKPPTVNISYSDILSECSEKYDSISAADNPKVRVPSVPNTLKPTNAGINALDNHWKIIQEEHEQKAISVDEIWVDNETDIHKGLEALIEGKDAVTVLNHYGNGETECGLSDELTPILVAGESSENLTGNKAATVNGSVISKESECKQNANSEIKKSSESYYSTEISSSDATDYPKPKNKRREKILSKAYSPIQNMHIRNEEQQPESCKYPDKTRLSRGQNQTKVQRKVRHIKKYASFASVDGSHTHALNDVHGGTYSRQWQYGNQSMYDYPNQTQQQEVNGTNTQKHHSQSNFHKINHNMAHEMNFGNYQDLESNQVPQLNGDYYCHNYANYWQDYSYNAYLKQKAYIESANKFASMMDYVQTMGRMSAWMAQDFHKRNKENSS</sequence>
<evidence type="ECO:0000256" key="3">
    <source>
        <dbReference type="ARBA" id="ARBA00022801"/>
    </source>
</evidence>
<name>A0AAW0YNX9_CHEQU</name>
<evidence type="ECO:0000256" key="7">
    <source>
        <dbReference type="SAM" id="MobiDB-lite"/>
    </source>
</evidence>
<gene>
    <name evidence="11" type="ORF">OTU49_016073</name>
</gene>
<dbReference type="Gene3D" id="3.40.50.300">
    <property type="entry name" value="P-loop containing nucleotide triphosphate hydrolases"/>
    <property type="match status" value="2"/>
</dbReference>
<feature type="domain" description="Helicase C-terminal" evidence="9">
    <location>
        <begin position="260"/>
        <end position="409"/>
    </location>
</feature>
<dbReference type="AlphaFoldDB" id="A0AAW0YNX9"/>
<dbReference type="InterPro" id="IPR014001">
    <property type="entry name" value="Helicase_ATP-bd"/>
</dbReference>
<feature type="domain" description="Helicase ATP-binding" evidence="8">
    <location>
        <begin position="55"/>
        <end position="225"/>
    </location>
</feature>
<feature type="region of interest" description="Disordered" evidence="7">
    <location>
        <begin position="765"/>
        <end position="793"/>
    </location>
</feature>
<feature type="compositionally biased region" description="Low complexity" evidence="7">
    <location>
        <begin position="725"/>
        <end position="735"/>
    </location>
</feature>
<evidence type="ECO:0000256" key="2">
    <source>
        <dbReference type="ARBA" id="ARBA00022741"/>
    </source>
</evidence>
<dbReference type="Pfam" id="PF00270">
    <property type="entry name" value="DEAD"/>
    <property type="match status" value="1"/>
</dbReference>
<dbReference type="PROSITE" id="PS51195">
    <property type="entry name" value="Q_MOTIF"/>
    <property type="match status" value="1"/>
</dbReference>
<dbReference type="GO" id="GO:0005524">
    <property type="term" value="F:ATP binding"/>
    <property type="evidence" value="ECO:0007669"/>
    <property type="project" value="UniProtKB-KW"/>
</dbReference>
<dbReference type="InterPro" id="IPR050079">
    <property type="entry name" value="DEAD_box_RNA_helicase"/>
</dbReference>
<evidence type="ECO:0000256" key="5">
    <source>
        <dbReference type="ARBA" id="ARBA00022840"/>
    </source>
</evidence>
<dbReference type="InterPro" id="IPR027417">
    <property type="entry name" value="P-loop_NTPase"/>
</dbReference>
<dbReference type="SUPFAM" id="SSF52540">
    <property type="entry name" value="P-loop containing nucleoside triphosphate hydrolases"/>
    <property type="match status" value="1"/>
</dbReference>
<keyword evidence="5" id="KW-0067">ATP-binding</keyword>
<evidence type="ECO:0000259" key="8">
    <source>
        <dbReference type="PROSITE" id="PS51192"/>
    </source>
</evidence>
<evidence type="ECO:0000259" key="10">
    <source>
        <dbReference type="PROSITE" id="PS51195"/>
    </source>
</evidence>
<feature type="region of interest" description="Disordered" evidence="7">
    <location>
        <begin position="435"/>
        <end position="491"/>
    </location>
</feature>
<dbReference type="GO" id="GO:0005829">
    <property type="term" value="C:cytosol"/>
    <property type="evidence" value="ECO:0007669"/>
    <property type="project" value="TreeGrafter"/>
</dbReference>
<evidence type="ECO:0000256" key="4">
    <source>
        <dbReference type="ARBA" id="ARBA00022806"/>
    </source>
</evidence>
<dbReference type="EC" id="3.6.4.13" evidence="1"/>
<evidence type="ECO:0000313" key="12">
    <source>
        <dbReference type="Proteomes" id="UP001445076"/>
    </source>
</evidence>
<comment type="caution">
    <text evidence="11">The sequence shown here is derived from an EMBL/GenBank/DDBJ whole genome shotgun (WGS) entry which is preliminary data.</text>
</comment>
<feature type="compositionally biased region" description="Basic and acidic residues" evidence="7">
    <location>
        <begin position="455"/>
        <end position="482"/>
    </location>
</feature>
<proteinExistence type="predicted"/>
<feature type="region of interest" description="Disordered" evidence="7">
    <location>
        <begin position="712"/>
        <end position="747"/>
    </location>
</feature>
<keyword evidence="2" id="KW-0547">Nucleotide-binding</keyword>
<dbReference type="PROSITE" id="PS51194">
    <property type="entry name" value="HELICASE_CTER"/>
    <property type="match status" value="1"/>
</dbReference>